<name>A0ABS0IMM7_9BACT</name>
<evidence type="ECO:0000313" key="1">
    <source>
        <dbReference type="EMBL" id="MBF9239602.1"/>
    </source>
</evidence>
<accession>A0ABS0IMM7</accession>
<dbReference type="Pfam" id="PF24716">
    <property type="entry name" value="WapI"/>
    <property type="match status" value="1"/>
</dbReference>
<sequence length="153" mass="17027">MTNEQEKFEILGDNGDHISITFVEVWGFPNTTSFVGGYDVLAAVIIKAGGFQVISNFYTSTGEIYELLKQLVRSNEQLSGVVRYASFEGNLEFTAEYDTLGHVQIKGCFLANDDTENRLIFSIKSDQSFMNLSINQLKLLADKYGDNMGVGNK</sequence>
<dbReference type="EMBL" id="JADQDQ010000014">
    <property type="protein sequence ID" value="MBF9239602.1"/>
    <property type="molecule type" value="Genomic_DNA"/>
</dbReference>
<proteinExistence type="predicted"/>
<reference evidence="1 2" key="1">
    <citation type="submission" date="2020-11" db="EMBL/GenBank/DDBJ databases">
        <authorList>
            <person name="Kim M.K."/>
        </authorList>
    </citation>
    <scope>NUCLEOTIDE SEQUENCE [LARGE SCALE GENOMIC DNA]</scope>
    <source>
        <strain evidence="1 2">BT683</strain>
    </source>
</reference>
<protein>
    <submittedName>
        <fullName evidence="1">Uncharacterized protein</fullName>
    </submittedName>
</protein>
<comment type="caution">
    <text evidence="1">The sequence shown here is derived from an EMBL/GenBank/DDBJ whole genome shotgun (WGS) entry which is preliminary data.</text>
</comment>
<dbReference type="RefSeq" id="WP_196283952.1">
    <property type="nucleotide sequence ID" value="NZ_JADQDQ010000014.1"/>
</dbReference>
<dbReference type="Proteomes" id="UP000597617">
    <property type="component" value="Unassembled WGS sequence"/>
</dbReference>
<keyword evidence="2" id="KW-1185">Reference proteome</keyword>
<dbReference type="InterPro" id="IPR056510">
    <property type="entry name" value="WapI"/>
</dbReference>
<gene>
    <name evidence="1" type="ORF">I2I05_19575</name>
</gene>
<organism evidence="1 2">
    <name type="scientific">Hymenobacter jeongseonensis</name>
    <dbReference type="NCBI Taxonomy" id="2791027"/>
    <lineage>
        <taxon>Bacteria</taxon>
        <taxon>Pseudomonadati</taxon>
        <taxon>Bacteroidota</taxon>
        <taxon>Cytophagia</taxon>
        <taxon>Cytophagales</taxon>
        <taxon>Hymenobacteraceae</taxon>
        <taxon>Hymenobacter</taxon>
    </lineage>
</organism>
<evidence type="ECO:0000313" key="2">
    <source>
        <dbReference type="Proteomes" id="UP000597617"/>
    </source>
</evidence>